<dbReference type="AlphaFoldDB" id="A0A940PD83"/>
<reference evidence="1" key="1">
    <citation type="submission" date="2020-12" db="EMBL/GenBank/DDBJ databases">
        <title>Vagococcus allomyrinae sp. nov. and Enterococcus lavae sp. nov., isolated from the larvae of Allomyrina dichotoma.</title>
        <authorList>
            <person name="Lee S.D."/>
        </authorList>
    </citation>
    <scope>NUCLEOTIDE SEQUENCE</scope>
    <source>
        <strain evidence="1">BWB3-3</strain>
    </source>
</reference>
<proteinExistence type="predicted"/>
<dbReference type="EMBL" id="JAEEGA010000007">
    <property type="protein sequence ID" value="MBP1041808.1"/>
    <property type="molecule type" value="Genomic_DNA"/>
</dbReference>
<sequence length="72" mass="8192">MKKYMIVPVTPDYKMTKAVMIDHREAIFHYASLGYRFVTAIPTENVGGHNSLKMDLVFEIDEGEEPDVSAPF</sequence>
<comment type="caution">
    <text evidence="1">The sequence shown here is derived from an EMBL/GenBank/DDBJ whole genome shotgun (WGS) entry which is preliminary data.</text>
</comment>
<protein>
    <recommendedName>
        <fullName evidence="3">DUF4177 domain-containing protein</fullName>
    </recommendedName>
</protein>
<name>A0A940PD83_9ENTE</name>
<accession>A0A940PD83</accession>
<keyword evidence="2" id="KW-1185">Reference proteome</keyword>
<evidence type="ECO:0000313" key="2">
    <source>
        <dbReference type="Proteomes" id="UP000674938"/>
    </source>
</evidence>
<organism evidence="1 2">
    <name type="scientific">Vagococcus allomyrinae</name>
    <dbReference type="NCBI Taxonomy" id="2794353"/>
    <lineage>
        <taxon>Bacteria</taxon>
        <taxon>Bacillati</taxon>
        <taxon>Bacillota</taxon>
        <taxon>Bacilli</taxon>
        <taxon>Lactobacillales</taxon>
        <taxon>Enterococcaceae</taxon>
        <taxon>Vagococcus</taxon>
    </lineage>
</organism>
<evidence type="ECO:0008006" key="3">
    <source>
        <dbReference type="Google" id="ProtNLM"/>
    </source>
</evidence>
<evidence type="ECO:0000313" key="1">
    <source>
        <dbReference type="EMBL" id="MBP1041808.1"/>
    </source>
</evidence>
<dbReference type="Proteomes" id="UP000674938">
    <property type="component" value="Unassembled WGS sequence"/>
</dbReference>
<dbReference type="RefSeq" id="WP_209528345.1">
    <property type="nucleotide sequence ID" value="NZ_JAEEGA010000007.1"/>
</dbReference>
<gene>
    <name evidence="1" type="ORF">I6N95_12385</name>
</gene>